<dbReference type="InterPro" id="IPR050951">
    <property type="entry name" value="Retrovirus_Pol_polyprotein"/>
</dbReference>
<name>A0A0K0G3I1_STRVS</name>
<dbReference type="STRING" id="75913.A0A0K0G3I1"/>
<keyword evidence="1" id="KW-1185">Reference proteome</keyword>
<dbReference type="Proteomes" id="UP000035680">
    <property type="component" value="Unassembled WGS sequence"/>
</dbReference>
<dbReference type="PANTHER" id="PTHR37984:SF15">
    <property type="entry name" value="INTEGRASE CATALYTIC DOMAIN-CONTAINING PROTEIN"/>
    <property type="match status" value="1"/>
</dbReference>
<protein>
    <submittedName>
        <fullName evidence="2">FH2 domain-containing protein</fullName>
    </submittedName>
</protein>
<reference evidence="1" key="1">
    <citation type="submission" date="2014-07" db="EMBL/GenBank/DDBJ databases">
        <authorList>
            <person name="Martin A.A"/>
            <person name="De Silva N."/>
        </authorList>
    </citation>
    <scope>NUCLEOTIDE SEQUENCE</scope>
</reference>
<dbReference type="Gene3D" id="3.30.70.270">
    <property type="match status" value="1"/>
</dbReference>
<dbReference type="PANTHER" id="PTHR37984">
    <property type="entry name" value="PROTEIN CBG26694"/>
    <property type="match status" value="1"/>
</dbReference>
<dbReference type="InterPro" id="IPR043502">
    <property type="entry name" value="DNA/RNA_pol_sf"/>
</dbReference>
<proteinExistence type="predicted"/>
<evidence type="ECO:0000313" key="1">
    <source>
        <dbReference type="Proteomes" id="UP000035680"/>
    </source>
</evidence>
<evidence type="ECO:0000313" key="2">
    <source>
        <dbReference type="WBParaSite" id="SVE_1928600.1"/>
    </source>
</evidence>
<dbReference type="WBParaSite" id="SVE_1928600.1">
    <property type="protein sequence ID" value="SVE_1928600.1"/>
    <property type="gene ID" value="SVE_1928600"/>
</dbReference>
<sequence length="205" mass="23611">MEDVNLNQFGVQCPINNNVFAIRSKVLMMAEIEICKTLKLVCEMKKLLRKENLINVAKMSLNVDEIQFLNFMVSAKSLDACLKNVKAVQEVQASVGKKSLQGFIGMIQYYRVFIENTTKKQFPLLKLLEENSIWKWKKDEQLLSNVMRKFYLFTECSKTCEAGVLTQEDEEFGNALRPCVFYLKRLHFSGYTLSVSLELHAPCNS</sequence>
<dbReference type="SUPFAM" id="SSF56672">
    <property type="entry name" value="DNA/RNA polymerases"/>
    <property type="match status" value="1"/>
</dbReference>
<dbReference type="AlphaFoldDB" id="A0A0K0G3I1"/>
<accession>A0A0K0G3I1</accession>
<dbReference type="InterPro" id="IPR043128">
    <property type="entry name" value="Rev_trsase/Diguanyl_cyclase"/>
</dbReference>
<organism evidence="1 2">
    <name type="scientific">Strongyloides venezuelensis</name>
    <name type="common">Threadworm</name>
    <dbReference type="NCBI Taxonomy" id="75913"/>
    <lineage>
        <taxon>Eukaryota</taxon>
        <taxon>Metazoa</taxon>
        <taxon>Ecdysozoa</taxon>
        <taxon>Nematoda</taxon>
        <taxon>Chromadorea</taxon>
        <taxon>Rhabditida</taxon>
        <taxon>Tylenchina</taxon>
        <taxon>Panagrolaimomorpha</taxon>
        <taxon>Strongyloidoidea</taxon>
        <taxon>Strongyloididae</taxon>
        <taxon>Strongyloides</taxon>
    </lineage>
</organism>
<reference evidence="2" key="2">
    <citation type="submission" date="2015-08" db="UniProtKB">
        <authorList>
            <consortium name="WormBaseParasite"/>
        </authorList>
    </citation>
    <scope>IDENTIFICATION</scope>
</reference>